<dbReference type="Proteomes" id="UP001151760">
    <property type="component" value="Unassembled WGS sequence"/>
</dbReference>
<feature type="domain" description="Pyridine nucleotide-disulphide oxidoreductase N-terminal" evidence="1">
    <location>
        <begin position="2"/>
        <end position="64"/>
    </location>
</feature>
<proteinExistence type="predicted"/>
<reference evidence="2" key="2">
    <citation type="submission" date="2022-01" db="EMBL/GenBank/DDBJ databases">
        <authorList>
            <person name="Yamashiro T."/>
            <person name="Shiraishi A."/>
            <person name="Satake H."/>
            <person name="Nakayama K."/>
        </authorList>
    </citation>
    <scope>NUCLEOTIDE SEQUENCE</scope>
</reference>
<name>A0ABQ5FTX8_9ASTR</name>
<evidence type="ECO:0000313" key="3">
    <source>
        <dbReference type="Proteomes" id="UP001151760"/>
    </source>
</evidence>
<sequence>MIVGGGPTGVDLAGEIAVDYLNKKITLVHKGYGLLEFLRVKASKKTLDWLQSKHVEVKLEQTINLEDVADGNADNVCTLQAISPNSQEKLCQAMKSTELPDDMDLFKCKEKLYFGEPAENTFSSTKSDVSDNKPSLHPQRATPIVQNIVKSAIKSATKTEETAKKWLSMMSRDCNRFCKIMLVDKSYEHGDGFVIAGIYIGADIQLYAEIANWTGLLWILDKFDDWYLILNMSSKYTCADIASWTGLLWILDKFDDCQENTQQHTEKNSAAMDLIPMRKGRVTVATGHAEQGTVQAITAGDNVGLLLRGISRTDIQRGH</sequence>
<keyword evidence="3" id="KW-1185">Reference proteome</keyword>
<dbReference type="PANTHER" id="PTHR34461">
    <property type="entry name" value="EXPRESSED PROTEIN"/>
    <property type="match status" value="1"/>
</dbReference>
<feature type="non-terminal residue" evidence="2">
    <location>
        <position position="319"/>
    </location>
</feature>
<evidence type="ECO:0000313" key="2">
    <source>
        <dbReference type="EMBL" id="GJT66323.1"/>
    </source>
</evidence>
<evidence type="ECO:0000259" key="1">
    <source>
        <dbReference type="Pfam" id="PF00070"/>
    </source>
</evidence>
<comment type="caution">
    <text evidence="2">The sequence shown here is derived from an EMBL/GenBank/DDBJ whole genome shotgun (WGS) entry which is preliminary data.</text>
</comment>
<dbReference type="Gene3D" id="3.50.50.100">
    <property type="match status" value="1"/>
</dbReference>
<dbReference type="Pfam" id="PF00070">
    <property type="entry name" value="Pyr_redox"/>
    <property type="match status" value="1"/>
</dbReference>
<dbReference type="Gene3D" id="2.40.30.10">
    <property type="entry name" value="Translation factors"/>
    <property type="match status" value="1"/>
</dbReference>
<accession>A0ABQ5FTX8</accession>
<dbReference type="EMBL" id="BQNB010017704">
    <property type="protein sequence ID" value="GJT66323.1"/>
    <property type="molecule type" value="Genomic_DNA"/>
</dbReference>
<dbReference type="SUPFAM" id="SSF51905">
    <property type="entry name" value="FAD/NAD(P)-binding domain"/>
    <property type="match status" value="1"/>
</dbReference>
<dbReference type="InterPro" id="IPR036188">
    <property type="entry name" value="FAD/NAD-bd_sf"/>
</dbReference>
<reference evidence="2" key="1">
    <citation type="journal article" date="2022" name="Int. J. Mol. Sci.">
        <title>Draft Genome of Tanacetum Coccineum: Genomic Comparison of Closely Related Tanacetum-Family Plants.</title>
        <authorList>
            <person name="Yamashiro T."/>
            <person name="Shiraishi A."/>
            <person name="Nakayama K."/>
            <person name="Satake H."/>
        </authorList>
    </citation>
    <scope>NUCLEOTIDE SEQUENCE</scope>
</reference>
<dbReference type="PANTHER" id="PTHR34461:SF2">
    <property type="entry name" value="EXPRESSED PROTEIN"/>
    <property type="match status" value="1"/>
</dbReference>
<protein>
    <submittedName>
        <fullName evidence="2">FAD/NAD(P)-binding oxidoreductase family protein</fullName>
    </submittedName>
</protein>
<organism evidence="2 3">
    <name type="scientific">Tanacetum coccineum</name>
    <dbReference type="NCBI Taxonomy" id="301880"/>
    <lineage>
        <taxon>Eukaryota</taxon>
        <taxon>Viridiplantae</taxon>
        <taxon>Streptophyta</taxon>
        <taxon>Embryophyta</taxon>
        <taxon>Tracheophyta</taxon>
        <taxon>Spermatophyta</taxon>
        <taxon>Magnoliopsida</taxon>
        <taxon>eudicotyledons</taxon>
        <taxon>Gunneridae</taxon>
        <taxon>Pentapetalae</taxon>
        <taxon>asterids</taxon>
        <taxon>campanulids</taxon>
        <taxon>Asterales</taxon>
        <taxon>Asteraceae</taxon>
        <taxon>Asteroideae</taxon>
        <taxon>Anthemideae</taxon>
        <taxon>Anthemidinae</taxon>
        <taxon>Tanacetum</taxon>
    </lineage>
</organism>
<dbReference type="InterPro" id="IPR039648">
    <property type="entry name" value="DHPH_N"/>
</dbReference>
<gene>
    <name evidence="2" type="ORF">Tco_1017803</name>
</gene>